<proteinExistence type="predicted"/>
<protein>
    <submittedName>
        <fullName evidence="1">Uncharacterized protein</fullName>
    </submittedName>
</protein>
<dbReference type="EMBL" id="CP045892">
    <property type="protein sequence ID" value="QQP53016.1"/>
    <property type="molecule type" value="Genomic_DNA"/>
</dbReference>
<dbReference type="AlphaFoldDB" id="A0A7T8QRX8"/>
<evidence type="ECO:0000313" key="1">
    <source>
        <dbReference type="EMBL" id="QQP53016.1"/>
    </source>
</evidence>
<keyword evidence="2" id="KW-1185">Reference proteome</keyword>
<gene>
    <name evidence="1" type="ORF">FKW44_005339</name>
</gene>
<dbReference type="Proteomes" id="UP000595437">
    <property type="component" value="Chromosome 3"/>
</dbReference>
<organism evidence="1 2">
    <name type="scientific">Caligus rogercresseyi</name>
    <name type="common">Sea louse</name>
    <dbReference type="NCBI Taxonomy" id="217165"/>
    <lineage>
        <taxon>Eukaryota</taxon>
        <taxon>Metazoa</taxon>
        <taxon>Ecdysozoa</taxon>
        <taxon>Arthropoda</taxon>
        <taxon>Crustacea</taxon>
        <taxon>Multicrustacea</taxon>
        <taxon>Hexanauplia</taxon>
        <taxon>Copepoda</taxon>
        <taxon>Siphonostomatoida</taxon>
        <taxon>Caligidae</taxon>
        <taxon>Caligus</taxon>
    </lineage>
</organism>
<accession>A0A7T8QRX8</accession>
<evidence type="ECO:0000313" key="2">
    <source>
        <dbReference type="Proteomes" id="UP000595437"/>
    </source>
</evidence>
<name>A0A7T8QRX8_CALRO</name>
<sequence length="63" mass="7121">MDSYILTINKLKDIVVSFEVVKKLHKETSATSKGVKMTGPVLCKFSRMNNISRASNSEFIRND</sequence>
<reference evidence="2" key="1">
    <citation type="submission" date="2021-01" db="EMBL/GenBank/DDBJ databases">
        <title>Caligus Genome Assembly.</title>
        <authorList>
            <person name="Gallardo-Escarate C."/>
        </authorList>
    </citation>
    <scope>NUCLEOTIDE SEQUENCE [LARGE SCALE GENOMIC DNA]</scope>
</reference>